<evidence type="ECO:0000313" key="8">
    <source>
        <dbReference type="Proteomes" id="UP000283509"/>
    </source>
</evidence>
<gene>
    <name evidence="7" type="ORF">C7M84_003757</name>
</gene>
<reference evidence="7 8" key="2">
    <citation type="submission" date="2019-01" db="EMBL/GenBank/DDBJ databases">
        <title>The decoding of complex shrimp genome reveals the adaptation for benthos swimmer, frequently molting mechanism and breeding impact on genome.</title>
        <authorList>
            <person name="Sun Y."/>
            <person name="Gao Y."/>
            <person name="Yu Y."/>
        </authorList>
    </citation>
    <scope>NUCLEOTIDE SEQUENCE [LARGE SCALE GENOMIC DNA]</scope>
    <source>
        <tissue evidence="7">Muscle</tissue>
    </source>
</reference>
<evidence type="ECO:0000256" key="4">
    <source>
        <dbReference type="ARBA" id="ARBA00023239"/>
    </source>
</evidence>
<dbReference type="GO" id="GO:0004730">
    <property type="term" value="F:pseudouridylate synthase activity"/>
    <property type="evidence" value="ECO:0007669"/>
    <property type="project" value="InterPro"/>
</dbReference>
<dbReference type="GO" id="GO:0005737">
    <property type="term" value="C:cytoplasm"/>
    <property type="evidence" value="ECO:0007669"/>
    <property type="project" value="TreeGrafter"/>
</dbReference>
<dbReference type="SUPFAM" id="SSF110581">
    <property type="entry name" value="Indigoidine synthase A-like"/>
    <property type="match status" value="1"/>
</dbReference>
<name>A0A3R7PFY9_PENVA</name>
<evidence type="ECO:0000256" key="6">
    <source>
        <dbReference type="SAM" id="MobiDB-lite"/>
    </source>
</evidence>
<evidence type="ECO:0000256" key="2">
    <source>
        <dbReference type="ARBA" id="ARBA00022801"/>
    </source>
</evidence>
<feature type="region of interest" description="Disordered" evidence="6">
    <location>
        <begin position="326"/>
        <end position="355"/>
    </location>
</feature>
<reference evidence="7 8" key="1">
    <citation type="submission" date="2018-04" db="EMBL/GenBank/DDBJ databases">
        <authorList>
            <person name="Zhang X."/>
            <person name="Yuan J."/>
            <person name="Li F."/>
            <person name="Xiang J."/>
        </authorList>
    </citation>
    <scope>NUCLEOTIDE SEQUENCE [LARGE SCALE GENOMIC DNA]</scope>
    <source>
        <tissue evidence="7">Muscle</tissue>
    </source>
</reference>
<evidence type="ECO:0008006" key="9">
    <source>
        <dbReference type="Google" id="ProtNLM"/>
    </source>
</evidence>
<evidence type="ECO:0000313" key="7">
    <source>
        <dbReference type="EMBL" id="ROT85922.1"/>
    </source>
</evidence>
<keyword evidence="4" id="KW-0456">Lyase</keyword>
<keyword evidence="5" id="KW-0326">Glycosidase</keyword>
<dbReference type="Pfam" id="PF04227">
    <property type="entry name" value="Indigoidine_A"/>
    <property type="match status" value="1"/>
</dbReference>
<dbReference type="InterPro" id="IPR022830">
    <property type="entry name" value="Indigdn_synthA-like"/>
</dbReference>
<accession>A0A3R7PFY9</accession>
<dbReference type="GO" id="GO:0046872">
    <property type="term" value="F:metal ion binding"/>
    <property type="evidence" value="ECO:0007669"/>
    <property type="project" value="UniProtKB-KW"/>
</dbReference>
<dbReference type="PANTHER" id="PTHR42909">
    <property type="entry name" value="ZGC:136858"/>
    <property type="match status" value="1"/>
</dbReference>
<proteinExistence type="inferred from homology"/>
<dbReference type="Gene3D" id="3.40.1790.10">
    <property type="entry name" value="Indigoidine synthase domain"/>
    <property type="match status" value="1"/>
</dbReference>
<evidence type="ECO:0000256" key="1">
    <source>
        <dbReference type="ARBA" id="ARBA00022723"/>
    </source>
</evidence>
<organism evidence="7 8">
    <name type="scientific">Penaeus vannamei</name>
    <name type="common">Whiteleg shrimp</name>
    <name type="synonym">Litopenaeus vannamei</name>
    <dbReference type="NCBI Taxonomy" id="6689"/>
    <lineage>
        <taxon>Eukaryota</taxon>
        <taxon>Metazoa</taxon>
        <taxon>Ecdysozoa</taxon>
        <taxon>Arthropoda</taxon>
        <taxon>Crustacea</taxon>
        <taxon>Multicrustacea</taxon>
        <taxon>Malacostraca</taxon>
        <taxon>Eumalacostraca</taxon>
        <taxon>Eucarida</taxon>
        <taxon>Decapoda</taxon>
        <taxon>Dendrobranchiata</taxon>
        <taxon>Penaeoidea</taxon>
        <taxon>Penaeidae</taxon>
        <taxon>Penaeus</taxon>
    </lineage>
</organism>
<keyword evidence="1" id="KW-0479">Metal-binding</keyword>
<dbReference type="PANTHER" id="PTHR42909:SF1">
    <property type="entry name" value="CARBOHYDRATE KINASE PFKB DOMAIN-CONTAINING PROTEIN"/>
    <property type="match status" value="1"/>
</dbReference>
<protein>
    <recommendedName>
        <fullName evidence="9">Pseudouridine-5'-phosphate glycosidase</fullName>
    </recommendedName>
</protein>
<dbReference type="Proteomes" id="UP000283509">
    <property type="component" value="Unassembled WGS sequence"/>
</dbReference>
<comment type="caution">
    <text evidence="7">The sequence shown here is derived from an EMBL/GenBank/DDBJ whole genome shotgun (WGS) entry which is preliminary data.</text>
</comment>
<dbReference type="EMBL" id="QCYY01000151">
    <property type="protein sequence ID" value="ROT85922.1"/>
    <property type="molecule type" value="Genomic_DNA"/>
</dbReference>
<keyword evidence="2" id="KW-0378">Hydrolase</keyword>
<dbReference type="AlphaFoldDB" id="A0A3R7PFY9"/>
<keyword evidence="8" id="KW-1185">Reference proteome</keyword>
<dbReference type="HAMAP" id="MF_01876">
    <property type="entry name" value="PsiMP_glycosidase"/>
    <property type="match status" value="1"/>
</dbReference>
<dbReference type="STRING" id="6689.A0A3R7PFY9"/>
<dbReference type="GO" id="GO:0016798">
    <property type="term" value="F:hydrolase activity, acting on glycosyl bonds"/>
    <property type="evidence" value="ECO:0007669"/>
    <property type="project" value="UniProtKB-KW"/>
</dbReference>
<dbReference type="OrthoDB" id="198885at2759"/>
<sequence length="355" mass="37976">MGSQTLRPYTVGRYNLRNKSSILAVSREVELALSAQEPVVALESTIITHGMPYPQNLETAVEVEQIIRKEGAVPATIAILRGQVHVGLSAVELETLAEKKEPCVKTSRRDFPFVLAKGLNGGTTVSGTMLVAHHAGIPVFVTGGIGGVHRGAENTLDISADLTELGRTPVAVVSAGVKSILDVEKTLEYLETQGVCVSVLGSDNRFPDFFTRDSGCKAPCHVETPLMAAHMMNKWQEMKINSGMLIAVPIPEEHQAEGKLIKEAIDIAVKEAELAVSGREVTPFILQRVFEITGGQSLKSNIALIKNNAKAGAQIAVELARLKSSTSSFLPPTDSPTKKSGTSEQGRPVCFKDDG</sequence>
<dbReference type="InterPro" id="IPR007342">
    <property type="entry name" value="PsuG"/>
</dbReference>
<keyword evidence="3" id="KW-0464">Manganese</keyword>
<evidence type="ECO:0000256" key="3">
    <source>
        <dbReference type="ARBA" id="ARBA00023211"/>
    </source>
</evidence>
<evidence type="ECO:0000256" key="5">
    <source>
        <dbReference type="ARBA" id="ARBA00023295"/>
    </source>
</evidence>